<accession>A0A5B8J5I0</accession>
<protein>
    <submittedName>
        <fullName evidence="2">Uncharacterized protein</fullName>
    </submittedName>
</protein>
<dbReference type="EMBL" id="CP042266">
    <property type="protein sequence ID" value="QDY76506.1"/>
    <property type="molecule type" value="Genomic_DNA"/>
</dbReference>
<keyword evidence="3" id="KW-1185">Reference proteome</keyword>
<dbReference type="KEGG" id="sqz:FQU76_08095"/>
<dbReference type="OrthoDB" id="4229328at2"/>
<dbReference type="Proteomes" id="UP000320580">
    <property type="component" value="Chromosome"/>
</dbReference>
<evidence type="ECO:0000313" key="3">
    <source>
        <dbReference type="Proteomes" id="UP000320580"/>
    </source>
</evidence>
<name>A0A5B8J5I0_9ACTN</name>
<sequence length="95" mass="11020">MRYDTRARRAGLKGVKALIWPAIFVASPVLLIAGAPIRSRYLRYIYRDEAPQIVDKEHGRVSAHYFVVAHPLLEWLCRPTEALAHLIKRRSRTRN</sequence>
<evidence type="ECO:0000313" key="2">
    <source>
        <dbReference type="EMBL" id="QDY76506.1"/>
    </source>
</evidence>
<feature type="transmembrane region" description="Helical" evidence="1">
    <location>
        <begin position="18"/>
        <end position="37"/>
    </location>
</feature>
<dbReference type="AlphaFoldDB" id="A0A5B8J5I0"/>
<keyword evidence="1" id="KW-1133">Transmembrane helix</keyword>
<gene>
    <name evidence="2" type="ORF">FQU76_08095</name>
</gene>
<keyword evidence="1" id="KW-0812">Transmembrane</keyword>
<reference evidence="2 3" key="1">
    <citation type="submission" date="2019-07" db="EMBL/GenBank/DDBJ databases">
        <authorList>
            <person name="Zhu P."/>
        </authorList>
    </citation>
    <scope>NUCLEOTIDE SEQUENCE [LARGE SCALE GENOMIC DNA]</scope>
    <source>
        <strain evidence="2 3">SSL-25</strain>
    </source>
</reference>
<keyword evidence="1" id="KW-0472">Membrane</keyword>
<organism evidence="2 3">
    <name type="scientific">Streptomyces qinzhouensis</name>
    <dbReference type="NCBI Taxonomy" id="2599401"/>
    <lineage>
        <taxon>Bacteria</taxon>
        <taxon>Bacillati</taxon>
        <taxon>Actinomycetota</taxon>
        <taxon>Actinomycetes</taxon>
        <taxon>Kitasatosporales</taxon>
        <taxon>Streptomycetaceae</taxon>
        <taxon>Streptomyces</taxon>
    </lineage>
</organism>
<dbReference type="RefSeq" id="WP_146479802.1">
    <property type="nucleotide sequence ID" value="NZ_CP042266.1"/>
</dbReference>
<evidence type="ECO:0000256" key="1">
    <source>
        <dbReference type="SAM" id="Phobius"/>
    </source>
</evidence>
<proteinExistence type="predicted"/>